<accession>A0A1T4JSV5</accession>
<keyword evidence="4" id="KW-0378">Hydrolase</keyword>
<evidence type="ECO:0000256" key="1">
    <source>
        <dbReference type="ARBA" id="ARBA00001968"/>
    </source>
</evidence>
<reference evidence="8 9" key="1">
    <citation type="submission" date="2017-02" db="EMBL/GenBank/DDBJ databases">
        <authorList>
            <person name="Peterson S.W."/>
        </authorList>
    </citation>
    <scope>NUCLEOTIDE SEQUENCE [LARGE SCALE GENOMIC DNA]</scope>
    <source>
        <strain evidence="8 9">DSM 22335</strain>
    </source>
</reference>
<evidence type="ECO:0000256" key="4">
    <source>
        <dbReference type="ARBA" id="ARBA00022801"/>
    </source>
</evidence>
<feature type="domain" description="Endoribonuclease YicC-like N-terminal" evidence="6">
    <location>
        <begin position="3"/>
        <end position="154"/>
    </location>
</feature>
<protein>
    <submittedName>
        <fullName evidence="8">TIGR00255 family protein</fullName>
    </submittedName>
</protein>
<dbReference type="Pfam" id="PF03755">
    <property type="entry name" value="YicC-like_N"/>
    <property type="match status" value="1"/>
</dbReference>
<gene>
    <name evidence="8" type="ORF">SAMN04488132_101158</name>
</gene>
<evidence type="ECO:0000256" key="2">
    <source>
        <dbReference type="ARBA" id="ARBA00022722"/>
    </source>
</evidence>
<dbReference type="RefSeq" id="WP_078829514.1">
    <property type="nucleotide sequence ID" value="NZ_FUWH01000001.1"/>
</dbReference>
<dbReference type="Pfam" id="PF08340">
    <property type="entry name" value="YicC-like_C"/>
    <property type="match status" value="1"/>
</dbReference>
<proteinExistence type="inferred from homology"/>
<dbReference type="PANTHER" id="PTHR30636">
    <property type="entry name" value="UPF0701 PROTEIN YICC"/>
    <property type="match status" value="1"/>
</dbReference>
<comment type="similarity">
    <text evidence="5">Belongs to the YicC/YloC family.</text>
</comment>
<dbReference type="OrthoDB" id="9771229at2"/>
<comment type="cofactor">
    <cofactor evidence="1">
        <name>a divalent metal cation</name>
        <dbReference type="ChEBI" id="CHEBI:60240"/>
    </cofactor>
</comment>
<dbReference type="GO" id="GO:0016787">
    <property type="term" value="F:hydrolase activity"/>
    <property type="evidence" value="ECO:0007669"/>
    <property type="project" value="UniProtKB-KW"/>
</dbReference>
<organism evidence="8 9">
    <name type="scientific">Sediminibacterium ginsengisoli</name>
    <dbReference type="NCBI Taxonomy" id="413434"/>
    <lineage>
        <taxon>Bacteria</taxon>
        <taxon>Pseudomonadati</taxon>
        <taxon>Bacteroidota</taxon>
        <taxon>Chitinophagia</taxon>
        <taxon>Chitinophagales</taxon>
        <taxon>Chitinophagaceae</taxon>
        <taxon>Sediminibacterium</taxon>
    </lineage>
</organism>
<dbReference type="EMBL" id="FUWH01000001">
    <property type="protein sequence ID" value="SJZ33238.1"/>
    <property type="molecule type" value="Genomic_DNA"/>
</dbReference>
<feature type="domain" description="Endoribonuclease YicC-like C-terminal" evidence="7">
    <location>
        <begin position="172"/>
        <end position="290"/>
    </location>
</feature>
<dbReference type="STRING" id="413434.SAMN04488132_101158"/>
<evidence type="ECO:0000256" key="5">
    <source>
        <dbReference type="ARBA" id="ARBA00035648"/>
    </source>
</evidence>
<evidence type="ECO:0000259" key="6">
    <source>
        <dbReference type="Pfam" id="PF03755"/>
    </source>
</evidence>
<evidence type="ECO:0000259" key="7">
    <source>
        <dbReference type="Pfam" id="PF08340"/>
    </source>
</evidence>
<dbReference type="PANTHER" id="PTHR30636:SF3">
    <property type="entry name" value="UPF0701 PROTEIN YICC"/>
    <property type="match status" value="1"/>
</dbReference>
<keyword evidence="2" id="KW-0540">Nuclease</keyword>
<name>A0A1T4JSV5_9BACT</name>
<dbReference type="InterPro" id="IPR013551">
    <property type="entry name" value="YicC-like_C"/>
</dbReference>
<keyword evidence="3" id="KW-0255">Endonuclease</keyword>
<evidence type="ECO:0000313" key="8">
    <source>
        <dbReference type="EMBL" id="SJZ33238.1"/>
    </source>
</evidence>
<dbReference type="AlphaFoldDB" id="A0A1T4JSV5"/>
<dbReference type="InterPro" id="IPR013527">
    <property type="entry name" value="YicC-like_N"/>
</dbReference>
<evidence type="ECO:0000313" key="9">
    <source>
        <dbReference type="Proteomes" id="UP000190888"/>
    </source>
</evidence>
<evidence type="ECO:0000256" key="3">
    <source>
        <dbReference type="ARBA" id="ARBA00022759"/>
    </source>
</evidence>
<dbReference type="NCBIfam" id="TIGR00255">
    <property type="entry name" value="YicC/YloC family endoribonuclease"/>
    <property type="match status" value="1"/>
</dbReference>
<dbReference type="GO" id="GO:0004521">
    <property type="term" value="F:RNA endonuclease activity"/>
    <property type="evidence" value="ECO:0007669"/>
    <property type="project" value="InterPro"/>
</dbReference>
<dbReference type="Proteomes" id="UP000190888">
    <property type="component" value="Unassembled WGS sequence"/>
</dbReference>
<keyword evidence="9" id="KW-1185">Reference proteome</keyword>
<sequence length="291" mass="33208">MLYSMTGYGRAEQTLADKTFLVEVRSLNGKQFDLRLNIPALLKPFEFEVRNMLNEGLQRGSVECGITIKQNGGSKPVSINTELAKAYYQPVAELADELKVEKGDILSTILKLPDVITPSTEMLSDEEWNAFSKVLKEAIAQLNAHRREEGKSLEADIRLRLSNIEAQQALIAELEPQRRIKIKEGLVKVLEENVGKENYDPNRLEQELIYYIEKIDISEEQVRLKNHCDYFRAILDDKETGKGKKLSFILQEFGREINTTGSKAYDSQIQQCVILMKDELEKAKEQILNVL</sequence>
<dbReference type="InterPro" id="IPR005229">
    <property type="entry name" value="YicC/YloC-like"/>
</dbReference>